<dbReference type="CDD" id="cd00513">
    <property type="entry name" value="Ribosomal_L32_L32e"/>
    <property type="match status" value="1"/>
</dbReference>
<keyword evidence="3" id="KW-0687">Ribonucleoprotein</keyword>
<organism evidence="4 5">
    <name type="scientific">Astathelohania contejeani</name>
    <dbReference type="NCBI Taxonomy" id="164912"/>
    <lineage>
        <taxon>Eukaryota</taxon>
        <taxon>Fungi</taxon>
        <taxon>Fungi incertae sedis</taxon>
        <taxon>Microsporidia</taxon>
        <taxon>Astathelohaniidae</taxon>
        <taxon>Astathelohania</taxon>
    </lineage>
</organism>
<sequence>MITPLVEITKTKKTNREFNRFHSDRYARVKKSWRKPRGIDNRVRRKLSGAIKMPNIGYKNCKLTRHILKNGFKKVLVSNVEELRVLTTLNKFYAAEIRHGVGAKKRIEIVNEAEKLNILVLNRNARLVEDIKE</sequence>
<comment type="caution">
    <text evidence="4">The sequence shown here is derived from an EMBL/GenBank/DDBJ whole genome shotgun (WGS) entry which is preliminary data.</text>
</comment>
<gene>
    <name evidence="4" type="primary">RPL32</name>
    <name evidence="4" type="ORF">TCON_0543</name>
</gene>
<dbReference type="EMBL" id="SBIQ01000021">
    <property type="protein sequence ID" value="KAF7684253.1"/>
    <property type="molecule type" value="Genomic_DNA"/>
</dbReference>
<keyword evidence="2 4" id="KW-0689">Ribosomal protein</keyword>
<dbReference type="SUPFAM" id="SSF52042">
    <property type="entry name" value="Ribosomal protein L32e"/>
    <property type="match status" value="1"/>
</dbReference>
<evidence type="ECO:0000313" key="5">
    <source>
        <dbReference type="Proteomes" id="UP001516464"/>
    </source>
</evidence>
<accession>A0ABQ7I1D5</accession>
<name>A0ABQ7I1D5_9MICR</name>
<dbReference type="Proteomes" id="UP001516464">
    <property type="component" value="Unassembled WGS sequence"/>
</dbReference>
<dbReference type="Pfam" id="PF01655">
    <property type="entry name" value="Ribosomal_L32e"/>
    <property type="match status" value="1"/>
</dbReference>
<reference evidence="4 5" key="1">
    <citation type="submission" date="2019-01" db="EMBL/GenBank/DDBJ databases">
        <title>Genomes sequencing and comparative genomics of infectious freshwater microsporidia, Cucumispora dikerogammari and Thelohania contejeani.</title>
        <authorList>
            <person name="Cormier A."/>
            <person name="Giraud I."/>
            <person name="Wattier R."/>
            <person name="Teixeira M."/>
            <person name="Grandjean F."/>
            <person name="Rigaud T."/>
            <person name="Cordaux R."/>
        </authorList>
    </citation>
    <scope>NUCLEOTIDE SEQUENCE [LARGE SCALE GENOMIC DNA]</scope>
    <source>
        <strain evidence="4">T1</strain>
        <tissue evidence="4">Spores</tissue>
    </source>
</reference>
<dbReference type="PROSITE" id="PS00580">
    <property type="entry name" value="RIBOSOMAL_L32E"/>
    <property type="match status" value="1"/>
</dbReference>
<dbReference type="InterPro" id="IPR018263">
    <property type="entry name" value="Ribosomal_eL32_CS"/>
</dbReference>
<dbReference type="PANTHER" id="PTHR23413">
    <property type="entry name" value="60S RIBOSOMAL PROTEIN L32 AND DNA-DIRECTED RNA POLYMERASE II, SUBUNIT N"/>
    <property type="match status" value="1"/>
</dbReference>
<dbReference type="PANTHER" id="PTHR23413:SF1">
    <property type="entry name" value="RIBOSOMAL PROTEIN L32"/>
    <property type="match status" value="1"/>
</dbReference>
<dbReference type="SMART" id="SM01393">
    <property type="entry name" value="Ribosomal_L32e"/>
    <property type="match status" value="1"/>
</dbReference>
<dbReference type="InterPro" id="IPR001515">
    <property type="entry name" value="Ribosomal_eL32"/>
</dbReference>
<evidence type="ECO:0000256" key="2">
    <source>
        <dbReference type="ARBA" id="ARBA00022980"/>
    </source>
</evidence>
<evidence type="ECO:0000313" key="4">
    <source>
        <dbReference type="EMBL" id="KAF7684253.1"/>
    </source>
</evidence>
<dbReference type="GO" id="GO:0005840">
    <property type="term" value="C:ribosome"/>
    <property type="evidence" value="ECO:0007669"/>
    <property type="project" value="UniProtKB-KW"/>
</dbReference>
<dbReference type="InterPro" id="IPR036351">
    <property type="entry name" value="Ribosomal_eL32_sf"/>
</dbReference>
<keyword evidence="5" id="KW-1185">Reference proteome</keyword>
<evidence type="ECO:0000256" key="1">
    <source>
        <dbReference type="ARBA" id="ARBA00008431"/>
    </source>
</evidence>
<comment type="similarity">
    <text evidence="1">Belongs to the eukaryotic ribosomal protein eL32 family.</text>
</comment>
<evidence type="ECO:0000256" key="3">
    <source>
        <dbReference type="ARBA" id="ARBA00023274"/>
    </source>
</evidence>
<protein>
    <submittedName>
        <fullName evidence="4">60S ribosomal protein L32</fullName>
    </submittedName>
</protein>
<proteinExistence type="inferred from homology"/>